<proteinExistence type="predicted"/>
<comment type="caution">
    <text evidence="1">The sequence shown here is derived from an EMBL/GenBank/DDBJ whole genome shotgun (WGS) entry which is preliminary data.</text>
</comment>
<dbReference type="Gene3D" id="1.10.10.690">
    <property type="entry name" value="YidB-like"/>
    <property type="match status" value="1"/>
</dbReference>
<dbReference type="Proteomes" id="UP001499852">
    <property type="component" value="Unassembled WGS sequence"/>
</dbReference>
<protein>
    <recommendedName>
        <fullName evidence="3">DUF937 domain-containing protein</fullName>
    </recommendedName>
</protein>
<keyword evidence="2" id="KW-1185">Reference proteome</keyword>
<dbReference type="InterPro" id="IPR027405">
    <property type="entry name" value="YidB-like"/>
</dbReference>
<name>A0ABP9PAP8_9BACT</name>
<reference evidence="2" key="1">
    <citation type="journal article" date="2019" name="Int. J. Syst. Evol. Microbiol.">
        <title>The Global Catalogue of Microorganisms (GCM) 10K type strain sequencing project: providing services to taxonomists for standard genome sequencing and annotation.</title>
        <authorList>
            <consortium name="The Broad Institute Genomics Platform"/>
            <consortium name="The Broad Institute Genome Sequencing Center for Infectious Disease"/>
            <person name="Wu L."/>
            <person name="Ma J."/>
        </authorList>
    </citation>
    <scope>NUCLEOTIDE SEQUENCE [LARGE SCALE GENOMIC DNA]</scope>
    <source>
        <strain evidence="2">JCM 18053</strain>
    </source>
</reference>
<dbReference type="InterPro" id="IPR045372">
    <property type="entry name" value="YidB"/>
</dbReference>
<dbReference type="EMBL" id="BAABIA010000006">
    <property type="protein sequence ID" value="GAA5143086.1"/>
    <property type="molecule type" value="Genomic_DNA"/>
</dbReference>
<accession>A0ABP9PAP8</accession>
<sequence length="143" mass="14803">MGLFDSLAKQALGGIFGGSSKQGDMLTGLLNQAGGLGGLMQQFQQAGLGDTFASWVSKDENQPVQPAQLEAALGSDAIKDLAGKLGFDAKMVLPLLSQFLPQIIDRLTPNGSIEDTHPSAEKLQDVLTGVMKSGLGGLFGGRS</sequence>
<dbReference type="RefSeq" id="WP_345737204.1">
    <property type="nucleotide sequence ID" value="NZ_BAABIA010000006.1"/>
</dbReference>
<evidence type="ECO:0000313" key="1">
    <source>
        <dbReference type="EMBL" id="GAA5143086.1"/>
    </source>
</evidence>
<organism evidence="1 2">
    <name type="scientific">Prosthecobacter algae</name>
    <dbReference type="NCBI Taxonomy" id="1144682"/>
    <lineage>
        <taxon>Bacteria</taxon>
        <taxon>Pseudomonadati</taxon>
        <taxon>Verrucomicrobiota</taxon>
        <taxon>Verrucomicrobiia</taxon>
        <taxon>Verrucomicrobiales</taxon>
        <taxon>Verrucomicrobiaceae</taxon>
        <taxon>Prosthecobacter</taxon>
    </lineage>
</organism>
<dbReference type="SUPFAM" id="SSF140804">
    <property type="entry name" value="YidB-like"/>
    <property type="match status" value="1"/>
</dbReference>
<evidence type="ECO:0008006" key="3">
    <source>
        <dbReference type="Google" id="ProtNLM"/>
    </source>
</evidence>
<dbReference type="Pfam" id="PF20159">
    <property type="entry name" value="YidB"/>
    <property type="match status" value="1"/>
</dbReference>
<gene>
    <name evidence="1" type="ORF">GCM10023213_30150</name>
</gene>
<evidence type="ECO:0000313" key="2">
    <source>
        <dbReference type="Proteomes" id="UP001499852"/>
    </source>
</evidence>